<name>A0A8R7UZD0_TRIUA</name>
<dbReference type="EnsemblPlants" id="TuG1812G0700000288.01.T01">
    <property type="protein sequence ID" value="TuG1812G0700000288.01.T01"/>
    <property type="gene ID" value="TuG1812G0700000288.01"/>
</dbReference>
<keyword evidence="2" id="KW-1185">Reference proteome</keyword>
<reference evidence="1" key="2">
    <citation type="submission" date="2018-03" db="EMBL/GenBank/DDBJ databases">
        <title>The Triticum urartu genome reveals the dynamic nature of wheat genome evolution.</title>
        <authorList>
            <person name="Ling H."/>
            <person name="Ma B."/>
            <person name="Shi X."/>
            <person name="Liu H."/>
            <person name="Dong L."/>
            <person name="Sun H."/>
            <person name="Cao Y."/>
            <person name="Gao Q."/>
            <person name="Zheng S."/>
            <person name="Li Y."/>
            <person name="Yu Y."/>
            <person name="Du H."/>
            <person name="Qi M."/>
            <person name="Li Y."/>
            <person name="Yu H."/>
            <person name="Cui Y."/>
            <person name="Wang N."/>
            <person name="Chen C."/>
            <person name="Wu H."/>
            <person name="Zhao Y."/>
            <person name="Zhang J."/>
            <person name="Li Y."/>
            <person name="Zhou W."/>
            <person name="Zhang B."/>
            <person name="Hu W."/>
            <person name="Eijk M."/>
            <person name="Tang J."/>
            <person name="Witsenboer H."/>
            <person name="Zhao S."/>
            <person name="Li Z."/>
            <person name="Zhang A."/>
            <person name="Wang D."/>
            <person name="Liang C."/>
        </authorList>
    </citation>
    <scope>NUCLEOTIDE SEQUENCE [LARGE SCALE GENOMIC DNA]</scope>
    <source>
        <strain evidence="1">cv. G1812</strain>
    </source>
</reference>
<dbReference type="GO" id="GO:0003676">
    <property type="term" value="F:nucleic acid binding"/>
    <property type="evidence" value="ECO:0007669"/>
    <property type="project" value="InterPro"/>
</dbReference>
<accession>A0A8R7UZD0</accession>
<dbReference type="PANTHER" id="PTHR35046:SF18">
    <property type="entry name" value="RNA-DIRECTED DNA POLYMERASE"/>
    <property type="match status" value="1"/>
</dbReference>
<evidence type="ECO:0000313" key="2">
    <source>
        <dbReference type="Proteomes" id="UP000015106"/>
    </source>
</evidence>
<dbReference type="Gene3D" id="3.30.420.10">
    <property type="entry name" value="Ribonuclease H-like superfamily/Ribonuclease H"/>
    <property type="match status" value="1"/>
</dbReference>
<sequence>CQTCQQAKTERVAPAGLLQPLPIPKRPWAVISLDFIEGLPRSGGYDVILVVVDKFSKYGHFLAMKHPLAIISDRDRIFTSALWQELFKLAQTQLRMSSSYHPQT</sequence>
<organism evidence="1 2">
    <name type="scientific">Triticum urartu</name>
    <name type="common">Red wild einkorn</name>
    <name type="synonym">Crithodium urartu</name>
    <dbReference type="NCBI Taxonomy" id="4572"/>
    <lineage>
        <taxon>Eukaryota</taxon>
        <taxon>Viridiplantae</taxon>
        <taxon>Streptophyta</taxon>
        <taxon>Embryophyta</taxon>
        <taxon>Tracheophyta</taxon>
        <taxon>Spermatophyta</taxon>
        <taxon>Magnoliopsida</taxon>
        <taxon>Liliopsida</taxon>
        <taxon>Poales</taxon>
        <taxon>Poaceae</taxon>
        <taxon>BOP clade</taxon>
        <taxon>Pooideae</taxon>
        <taxon>Triticodae</taxon>
        <taxon>Triticeae</taxon>
        <taxon>Triticinae</taxon>
        <taxon>Triticum</taxon>
    </lineage>
</organism>
<dbReference type="SUPFAM" id="SSF53098">
    <property type="entry name" value="Ribonuclease H-like"/>
    <property type="match status" value="1"/>
</dbReference>
<protein>
    <recommendedName>
        <fullName evidence="3">Integrase</fullName>
    </recommendedName>
</protein>
<dbReference type="InterPro" id="IPR012337">
    <property type="entry name" value="RNaseH-like_sf"/>
</dbReference>
<dbReference type="PANTHER" id="PTHR35046">
    <property type="entry name" value="ZINC KNUCKLE (CCHC-TYPE) FAMILY PROTEIN"/>
    <property type="match status" value="1"/>
</dbReference>
<evidence type="ECO:0008006" key="3">
    <source>
        <dbReference type="Google" id="ProtNLM"/>
    </source>
</evidence>
<dbReference type="InterPro" id="IPR036397">
    <property type="entry name" value="RNaseH_sf"/>
</dbReference>
<dbReference type="AlphaFoldDB" id="A0A8R7UZD0"/>
<dbReference type="Gramene" id="TuG1812G0700000288.01.T01">
    <property type="protein sequence ID" value="TuG1812G0700000288.01.T01"/>
    <property type="gene ID" value="TuG1812G0700000288.01"/>
</dbReference>
<proteinExistence type="predicted"/>
<reference evidence="2" key="1">
    <citation type="journal article" date="2013" name="Nature">
        <title>Draft genome of the wheat A-genome progenitor Triticum urartu.</title>
        <authorList>
            <person name="Ling H.Q."/>
            <person name="Zhao S."/>
            <person name="Liu D."/>
            <person name="Wang J."/>
            <person name="Sun H."/>
            <person name="Zhang C."/>
            <person name="Fan H."/>
            <person name="Li D."/>
            <person name="Dong L."/>
            <person name="Tao Y."/>
            <person name="Gao C."/>
            <person name="Wu H."/>
            <person name="Li Y."/>
            <person name="Cui Y."/>
            <person name="Guo X."/>
            <person name="Zheng S."/>
            <person name="Wang B."/>
            <person name="Yu K."/>
            <person name="Liang Q."/>
            <person name="Yang W."/>
            <person name="Lou X."/>
            <person name="Chen J."/>
            <person name="Feng M."/>
            <person name="Jian J."/>
            <person name="Zhang X."/>
            <person name="Luo G."/>
            <person name="Jiang Y."/>
            <person name="Liu J."/>
            <person name="Wang Z."/>
            <person name="Sha Y."/>
            <person name="Zhang B."/>
            <person name="Wu H."/>
            <person name="Tang D."/>
            <person name="Shen Q."/>
            <person name="Xue P."/>
            <person name="Zou S."/>
            <person name="Wang X."/>
            <person name="Liu X."/>
            <person name="Wang F."/>
            <person name="Yang Y."/>
            <person name="An X."/>
            <person name="Dong Z."/>
            <person name="Zhang K."/>
            <person name="Zhang X."/>
            <person name="Luo M.C."/>
            <person name="Dvorak J."/>
            <person name="Tong Y."/>
            <person name="Wang J."/>
            <person name="Yang H."/>
            <person name="Li Z."/>
            <person name="Wang D."/>
            <person name="Zhang A."/>
            <person name="Wang J."/>
        </authorList>
    </citation>
    <scope>NUCLEOTIDE SEQUENCE</scope>
    <source>
        <strain evidence="2">cv. G1812</strain>
    </source>
</reference>
<dbReference type="Proteomes" id="UP000015106">
    <property type="component" value="Chromosome 7"/>
</dbReference>
<evidence type="ECO:0000313" key="1">
    <source>
        <dbReference type="EnsemblPlants" id="TuG1812G0700000288.01.T01"/>
    </source>
</evidence>
<reference evidence="1" key="3">
    <citation type="submission" date="2022-06" db="UniProtKB">
        <authorList>
            <consortium name="EnsemblPlants"/>
        </authorList>
    </citation>
    <scope>IDENTIFICATION</scope>
</reference>